<dbReference type="AlphaFoldDB" id="A0A8T1Z9H5"/>
<dbReference type="InterPro" id="IPR001810">
    <property type="entry name" value="F-box_dom"/>
</dbReference>
<dbReference type="OrthoDB" id="1040490at2759"/>
<dbReference type="PANTHER" id="PTHR31111">
    <property type="entry name" value="BNAA05G37150D PROTEIN-RELATED"/>
    <property type="match status" value="1"/>
</dbReference>
<dbReference type="NCBIfam" id="TIGR01640">
    <property type="entry name" value="F_box_assoc_1"/>
    <property type="match status" value="1"/>
</dbReference>
<evidence type="ECO:0000259" key="1">
    <source>
        <dbReference type="SMART" id="SM00256"/>
    </source>
</evidence>
<dbReference type="PANTHER" id="PTHR31111:SF54">
    <property type="entry name" value="F-BOX DOMAIN-CONTAINING PROTEIN"/>
    <property type="match status" value="1"/>
</dbReference>
<protein>
    <submittedName>
        <fullName evidence="2">F-box domain</fullName>
    </submittedName>
</protein>
<organism evidence="2 3">
    <name type="scientific">Arabidopsis suecica</name>
    <name type="common">Swedish thale-cress</name>
    <name type="synonym">Cardaminopsis suecica</name>
    <dbReference type="NCBI Taxonomy" id="45249"/>
    <lineage>
        <taxon>Eukaryota</taxon>
        <taxon>Viridiplantae</taxon>
        <taxon>Streptophyta</taxon>
        <taxon>Embryophyta</taxon>
        <taxon>Tracheophyta</taxon>
        <taxon>Spermatophyta</taxon>
        <taxon>Magnoliopsida</taxon>
        <taxon>eudicotyledons</taxon>
        <taxon>Gunneridae</taxon>
        <taxon>Pentapetalae</taxon>
        <taxon>rosids</taxon>
        <taxon>malvids</taxon>
        <taxon>Brassicales</taxon>
        <taxon>Brassicaceae</taxon>
        <taxon>Camelineae</taxon>
        <taxon>Arabidopsis</taxon>
    </lineage>
</organism>
<evidence type="ECO:0000313" key="2">
    <source>
        <dbReference type="EMBL" id="KAG7555652.1"/>
    </source>
</evidence>
<reference evidence="2 3" key="1">
    <citation type="submission" date="2020-12" db="EMBL/GenBank/DDBJ databases">
        <title>Concerted genomic and epigenomic changes stabilize Arabidopsis allopolyploids.</title>
        <authorList>
            <person name="Chen Z."/>
        </authorList>
    </citation>
    <scope>NUCLEOTIDE SEQUENCE [LARGE SCALE GENOMIC DNA]</scope>
    <source>
        <strain evidence="2">As9502</strain>
        <tissue evidence="2">Leaf</tissue>
    </source>
</reference>
<comment type="caution">
    <text evidence="2">The sequence shown here is derived from an EMBL/GenBank/DDBJ whole genome shotgun (WGS) entry which is preliminary data.</text>
</comment>
<dbReference type="SMART" id="SM00256">
    <property type="entry name" value="FBOX"/>
    <property type="match status" value="1"/>
</dbReference>
<dbReference type="EMBL" id="JAEFBJ010000011">
    <property type="protein sequence ID" value="KAG7555652.1"/>
    <property type="molecule type" value="Genomic_DNA"/>
</dbReference>
<dbReference type="InterPro" id="IPR013187">
    <property type="entry name" value="F-box-assoc_dom_typ3"/>
</dbReference>
<name>A0A8T1Z9H5_ARASU</name>
<accession>A0A8T1Z9H5</accession>
<feature type="domain" description="F-box" evidence="1">
    <location>
        <begin position="81"/>
        <end position="120"/>
    </location>
</feature>
<sequence>MDSEKEKTGEIIQGTSQFSSLIRTLIQWYLPNRGIFLTENAASLARSFFAKHTQYSSPKRLRTSLHDDQNPVTERKCSGSVPLDLLWEILSRVPAKSIVRSRSVSKLWSSVTTNPYFINSFPTRSSKPCVLLVFQKGETLFVFSFPQHQNPINPYSQVERYEVINPNNRHFACSNSVHGLICFETSKKLVIWNPTMRRFLTLPEPENSSLRYVRGFLGYDPIECQYKVLSFLTDQGIRVLTVRAQESWRMIEANPLHLPAPTKGYAQCINGILYYEAFCGLTLKHAIMSFDLRFETFNLIEFPMNDHIRGLLVPYEGRLALVNSMHTGVEIWIMEDEENQKWSFKHVMYPISVKIWRTLYLKGVTDDGELVYTPRSLSKSFHVVYFDLKRESIRETKFKGIACDLFRKLKGLGFGPLNDLGVFPNHIESLLSL</sequence>
<dbReference type="Pfam" id="PF00646">
    <property type="entry name" value="F-box"/>
    <property type="match status" value="1"/>
</dbReference>
<dbReference type="InterPro" id="IPR017451">
    <property type="entry name" value="F-box-assoc_interact_dom"/>
</dbReference>
<keyword evidence="3" id="KW-1185">Reference proteome</keyword>
<gene>
    <name evidence="2" type="ORF">ISN44_As11g017670</name>
</gene>
<dbReference type="Pfam" id="PF08268">
    <property type="entry name" value="FBA_3"/>
    <property type="match status" value="1"/>
</dbReference>
<evidence type="ECO:0000313" key="3">
    <source>
        <dbReference type="Proteomes" id="UP000694251"/>
    </source>
</evidence>
<proteinExistence type="predicted"/>
<dbReference type="Proteomes" id="UP000694251">
    <property type="component" value="Chromosome 11"/>
</dbReference>